<dbReference type="Proteomes" id="UP000005801">
    <property type="component" value="Unassembled WGS sequence"/>
</dbReference>
<comment type="caution">
    <text evidence="4">The sequence shown here is derived from an EMBL/GenBank/DDBJ whole genome shotgun (WGS) entry which is preliminary data.</text>
</comment>
<evidence type="ECO:0000256" key="2">
    <source>
        <dbReference type="SAM" id="SignalP"/>
    </source>
</evidence>
<evidence type="ECO:0000256" key="1">
    <source>
        <dbReference type="SAM" id="MobiDB-lite"/>
    </source>
</evidence>
<feature type="chain" id="PRO_5002697289" description="Glutaredoxin domain-containing protein" evidence="2">
    <location>
        <begin position="22"/>
        <end position="238"/>
    </location>
</feature>
<feature type="region of interest" description="Disordered" evidence="1">
    <location>
        <begin position="25"/>
        <end position="55"/>
    </location>
</feature>
<dbReference type="Pfam" id="PF00462">
    <property type="entry name" value="Glutaredoxin"/>
    <property type="match status" value="1"/>
</dbReference>
<dbReference type="Gene3D" id="3.40.30.10">
    <property type="entry name" value="Glutaredoxin"/>
    <property type="match status" value="1"/>
</dbReference>
<dbReference type="RefSeq" id="WP_006970483.1">
    <property type="nucleotide sequence ID" value="NZ_ABCS01000011.1"/>
</dbReference>
<feature type="compositionally biased region" description="Basic and acidic residues" evidence="1">
    <location>
        <begin position="33"/>
        <end position="43"/>
    </location>
</feature>
<dbReference type="EMBL" id="ABCS01000011">
    <property type="protein sequence ID" value="EDM80379.1"/>
    <property type="molecule type" value="Genomic_DNA"/>
</dbReference>
<proteinExistence type="predicted"/>
<protein>
    <recommendedName>
        <fullName evidence="3">Glutaredoxin domain-containing protein</fullName>
    </recommendedName>
</protein>
<dbReference type="eggNOG" id="COG0695">
    <property type="taxonomic scope" value="Bacteria"/>
</dbReference>
<evidence type="ECO:0000313" key="4">
    <source>
        <dbReference type="EMBL" id="EDM80379.1"/>
    </source>
</evidence>
<accession>A6G184</accession>
<dbReference type="InterPro" id="IPR036249">
    <property type="entry name" value="Thioredoxin-like_sf"/>
</dbReference>
<reference evidence="4 5" key="1">
    <citation type="submission" date="2007-06" db="EMBL/GenBank/DDBJ databases">
        <authorList>
            <person name="Shimkets L."/>
            <person name="Ferriera S."/>
            <person name="Johnson J."/>
            <person name="Kravitz S."/>
            <person name="Beeson K."/>
            <person name="Sutton G."/>
            <person name="Rogers Y.-H."/>
            <person name="Friedman R."/>
            <person name="Frazier M."/>
            <person name="Venter J.C."/>
        </authorList>
    </citation>
    <scope>NUCLEOTIDE SEQUENCE [LARGE SCALE GENOMIC DNA]</scope>
    <source>
        <strain evidence="4 5">SIR-1</strain>
    </source>
</reference>
<feature type="domain" description="Glutaredoxin" evidence="3">
    <location>
        <begin position="160"/>
        <end position="223"/>
    </location>
</feature>
<gene>
    <name evidence="4" type="ORF">PPSIR1_11405</name>
</gene>
<organism evidence="4 5">
    <name type="scientific">Plesiocystis pacifica SIR-1</name>
    <dbReference type="NCBI Taxonomy" id="391625"/>
    <lineage>
        <taxon>Bacteria</taxon>
        <taxon>Pseudomonadati</taxon>
        <taxon>Myxococcota</taxon>
        <taxon>Polyangia</taxon>
        <taxon>Nannocystales</taxon>
        <taxon>Nannocystaceae</taxon>
        <taxon>Plesiocystis</taxon>
    </lineage>
</organism>
<dbReference type="CDD" id="cd02976">
    <property type="entry name" value="NrdH"/>
    <property type="match status" value="1"/>
</dbReference>
<dbReference type="PROSITE" id="PS51354">
    <property type="entry name" value="GLUTAREDOXIN_2"/>
    <property type="match status" value="1"/>
</dbReference>
<keyword evidence="5" id="KW-1185">Reference proteome</keyword>
<feature type="signal peptide" evidence="2">
    <location>
        <begin position="1"/>
        <end position="21"/>
    </location>
</feature>
<dbReference type="PROSITE" id="PS51257">
    <property type="entry name" value="PROKAR_LIPOPROTEIN"/>
    <property type="match status" value="1"/>
</dbReference>
<dbReference type="SUPFAM" id="SSF52833">
    <property type="entry name" value="Thioredoxin-like"/>
    <property type="match status" value="1"/>
</dbReference>
<keyword evidence="2" id="KW-0732">Signal</keyword>
<name>A6G184_9BACT</name>
<dbReference type="InterPro" id="IPR002109">
    <property type="entry name" value="Glutaredoxin"/>
</dbReference>
<dbReference type="STRING" id="391625.PPSIR1_11405"/>
<dbReference type="OrthoDB" id="8991911at2"/>
<evidence type="ECO:0000313" key="5">
    <source>
        <dbReference type="Proteomes" id="UP000005801"/>
    </source>
</evidence>
<evidence type="ECO:0000259" key="3">
    <source>
        <dbReference type="Pfam" id="PF00462"/>
    </source>
</evidence>
<dbReference type="AlphaFoldDB" id="A6G184"/>
<sequence length="238" mass="25256">MRPTSLRLLAPFAFALSCALACGPEKPPQASEDAPKPADRLLGEAEPAADDSPAFDPGADQFVLTYAGDRGVFADCSAVEEVPENARGLVAVNVFGRRAPAGKVWLCNLSKPDGEGKFALEAVPRERFEELILGDGRSSKVELPGDLELPDVQPAPKGEVILYKTEWCGVCSKAQAYFEREGIEYVAKDIEKDPGAQAELAAKAKAAGVPMGSVPMIDVGGELLRGFDIKRIEALLGS</sequence>